<gene>
    <name evidence="1" type="ORF">XELAEV_18006810mg</name>
</gene>
<proteinExistence type="predicted"/>
<dbReference type="Proteomes" id="UP000694892">
    <property type="component" value="Chromosome 1L"/>
</dbReference>
<dbReference type="AlphaFoldDB" id="A0A974I3V4"/>
<name>A0A974I3V4_XENLA</name>
<evidence type="ECO:0000313" key="1">
    <source>
        <dbReference type="EMBL" id="OCU01028.1"/>
    </source>
</evidence>
<dbReference type="EMBL" id="CM004466">
    <property type="protein sequence ID" value="OCU01028.1"/>
    <property type="molecule type" value="Genomic_DNA"/>
</dbReference>
<evidence type="ECO:0000313" key="2">
    <source>
        <dbReference type="Proteomes" id="UP000694892"/>
    </source>
</evidence>
<sequence>MPQTSRSVKECIKEHRGSIRNLKAGTPTDTPVCRHFATRGHNQIQLKWLVLEQVKLPKRGGNIHKLLLQYGLKD</sequence>
<organism evidence="1 2">
    <name type="scientific">Xenopus laevis</name>
    <name type="common">African clawed frog</name>
    <dbReference type="NCBI Taxonomy" id="8355"/>
    <lineage>
        <taxon>Eukaryota</taxon>
        <taxon>Metazoa</taxon>
        <taxon>Chordata</taxon>
        <taxon>Craniata</taxon>
        <taxon>Vertebrata</taxon>
        <taxon>Euteleostomi</taxon>
        <taxon>Amphibia</taxon>
        <taxon>Batrachia</taxon>
        <taxon>Anura</taxon>
        <taxon>Pipoidea</taxon>
        <taxon>Pipidae</taxon>
        <taxon>Xenopodinae</taxon>
        <taxon>Xenopus</taxon>
        <taxon>Xenopus</taxon>
    </lineage>
</organism>
<reference evidence="2" key="1">
    <citation type="journal article" date="2016" name="Nature">
        <title>Genome evolution in the allotetraploid frog Xenopus laevis.</title>
        <authorList>
            <person name="Session A.M."/>
            <person name="Uno Y."/>
            <person name="Kwon T."/>
            <person name="Chapman J.A."/>
            <person name="Toyoda A."/>
            <person name="Takahashi S."/>
            <person name="Fukui A."/>
            <person name="Hikosaka A."/>
            <person name="Suzuki A."/>
            <person name="Kondo M."/>
            <person name="van Heeringen S.J."/>
            <person name="Quigley I."/>
            <person name="Heinz S."/>
            <person name="Ogino H."/>
            <person name="Ochi H."/>
            <person name="Hellsten U."/>
            <person name="Lyons J.B."/>
            <person name="Simakov O."/>
            <person name="Putnam N."/>
            <person name="Stites J."/>
            <person name="Kuroki Y."/>
            <person name="Tanaka T."/>
            <person name="Michiue T."/>
            <person name="Watanabe M."/>
            <person name="Bogdanovic O."/>
            <person name="Lister R."/>
            <person name="Georgiou G."/>
            <person name="Paranjpe S.S."/>
            <person name="van Kruijsbergen I."/>
            <person name="Shu S."/>
            <person name="Carlson J."/>
            <person name="Kinoshita T."/>
            <person name="Ohta Y."/>
            <person name="Mawaribuchi S."/>
            <person name="Jenkins J."/>
            <person name="Grimwood J."/>
            <person name="Schmutz J."/>
            <person name="Mitros T."/>
            <person name="Mozaffari S.V."/>
            <person name="Suzuki Y."/>
            <person name="Haramoto Y."/>
            <person name="Yamamoto T.S."/>
            <person name="Takagi C."/>
            <person name="Heald R."/>
            <person name="Miller K."/>
            <person name="Haudenschild C."/>
            <person name="Kitzman J."/>
            <person name="Nakayama T."/>
            <person name="Izutsu Y."/>
            <person name="Robert J."/>
            <person name="Fortriede J."/>
            <person name="Burns K."/>
            <person name="Lotay V."/>
            <person name="Karimi K."/>
            <person name="Yasuoka Y."/>
            <person name="Dichmann D.S."/>
            <person name="Flajnik M.F."/>
            <person name="Houston D.W."/>
            <person name="Shendure J."/>
            <person name="DuPasquier L."/>
            <person name="Vize P.D."/>
            <person name="Zorn A.M."/>
            <person name="Ito M."/>
            <person name="Marcotte E.M."/>
            <person name="Wallingford J.B."/>
            <person name="Ito Y."/>
            <person name="Asashima M."/>
            <person name="Ueno N."/>
            <person name="Matsuda Y."/>
            <person name="Veenstra G.J."/>
            <person name="Fujiyama A."/>
            <person name="Harland R.M."/>
            <person name="Taira M."/>
            <person name="Rokhsar D.S."/>
        </authorList>
    </citation>
    <scope>NUCLEOTIDE SEQUENCE [LARGE SCALE GENOMIC DNA]</scope>
    <source>
        <strain evidence="2">J</strain>
    </source>
</reference>
<protein>
    <submittedName>
        <fullName evidence="1">Uncharacterized protein</fullName>
    </submittedName>
</protein>
<accession>A0A974I3V4</accession>